<evidence type="ECO:0000256" key="11">
    <source>
        <dbReference type="ARBA" id="ARBA00022723"/>
    </source>
</evidence>
<evidence type="ECO:0000256" key="15">
    <source>
        <dbReference type="ARBA" id="ARBA00023235"/>
    </source>
</evidence>
<feature type="binding site" evidence="21">
    <location>
        <position position="196"/>
    </location>
    <ligand>
        <name>a divalent metal cation</name>
        <dbReference type="ChEBI" id="CHEBI:60240"/>
    </ligand>
</feature>
<evidence type="ECO:0000313" key="24">
    <source>
        <dbReference type="EMBL" id="GME71365.1"/>
    </source>
</evidence>
<feature type="binding site" evidence="22">
    <location>
        <position position="91"/>
    </location>
    <ligand>
        <name>substrate</name>
    </ligand>
</feature>
<dbReference type="FunFam" id="3.20.20.70:FF:000191">
    <property type="entry name" value="ribulose-phosphate 3-epimerase isoform X2"/>
    <property type="match status" value="1"/>
</dbReference>
<keyword evidence="16 19" id="KW-0119">Carbohydrate metabolism</keyword>
<comment type="cofactor">
    <cofactor evidence="3">
        <name>Co(2+)</name>
        <dbReference type="ChEBI" id="CHEBI:48828"/>
    </cofactor>
</comment>
<reference evidence="24" key="1">
    <citation type="submission" date="2023-04" db="EMBL/GenBank/DDBJ databases">
        <title>Candida boidinii NBRC 10035.</title>
        <authorList>
            <person name="Ichikawa N."/>
            <person name="Sato H."/>
            <person name="Tonouchi N."/>
        </authorList>
    </citation>
    <scope>NUCLEOTIDE SEQUENCE</scope>
    <source>
        <strain evidence="24">NBRC 10035</strain>
    </source>
</reference>
<dbReference type="PANTHER" id="PTHR11749">
    <property type="entry name" value="RIBULOSE-5-PHOSPHATE-3-EPIMERASE"/>
    <property type="match status" value="1"/>
</dbReference>
<keyword evidence="11 21" id="KW-0479">Metal-binding</keyword>
<feature type="binding site" evidence="21">
    <location>
        <position position="34"/>
    </location>
    <ligand>
        <name>a divalent metal cation</name>
        <dbReference type="ChEBI" id="CHEBI:60240"/>
    </ligand>
</feature>
<keyword evidence="12 21" id="KW-0862">Zinc</keyword>
<evidence type="ECO:0000256" key="12">
    <source>
        <dbReference type="ARBA" id="ARBA00022833"/>
    </source>
</evidence>
<dbReference type="Pfam" id="PF00834">
    <property type="entry name" value="Ribul_P_3_epim"/>
    <property type="match status" value="2"/>
</dbReference>
<dbReference type="InterPro" id="IPR026019">
    <property type="entry name" value="Ribul_P_3_epim"/>
</dbReference>
<keyword evidence="15 19" id="KW-0413">Isomerase</keyword>
<feature type="binding site" evidence="22">
    <location>
        <begin position="218"/>
        <end position="219"/>
    </location>
    <ligand>
        <name>substrate</name>
    </ligand>
</feature>
<evidence type="ECO:0000256" key="23">
    <source>
        <dbReference type="SAM" id="MobiDB-lite"/>
    </source>
</evidence>
<comment type="cofactor">
    <cofactor evidence="21">
        <name>a divalent metal cation</name>
        <dbReference type="ChEBI" id="CHEBI:60240"/>
    </cofactor>
    <text evidence="21">Binds 1 divalent metal cation per subunit.</text>
</comment>
<organism evidence="24 25">
    <name type="scientific">Candida boidinii</name>
    <name type="common">Yeast</name>
    <dbReference type="NCBI Taxonomy" id="5477"/>
    <lineage>
        <taxon>Eukaryota</taxon>
        <taxon>Fungi</taxon>
        <taxon>Dikarya</taxon>
        <taxon>Ascomycota</taxon>
        <taxon>Saccharomycotina</taxon>
        <taxon>Pichiomycetes</taxon>
        <taxon>Pichiales</taxon>
        <taxon>Pichiaceae</taxon>
        <taxon>Ogataea</taxon>
        <taxon>Ogataea/Candida clade</taxon>
    </lineage>
</organism>
<evidence type="ECO:0000256" key="13">
    <source>
        <dbReference type="ARBA" id="ARBA00023004"/>
    </source>
</evidence>
<feature type="active site" description="Proton donor" evidence="20">
    <location>
        <position position="196"/>
    </location>
</feature>
<dbReference type="PROSITE" id="PS01086">
    <property type="entry name" value="RIBUL_P_3_EPIMER_2"/>
    <property type="match status" value="1"/>
</dbReference>
<evidence type="ECO:0000256" key="19">
    <source>
        <dbReference type="PIRNR" id="PIRNR001461"/>
    </source>
</evidence>
<feature type="active site" description="Proton acceptor" evidence="20">
    <location>
        <position position="36"/>
    </location>
</feature>
<comment type="caution">
    <text evidence="24">The sequence shown here is derived from an EMBL/GenBank/DDBJ whole genome shotgun (WGS) entry which is preliminary data.</text>
</comment>
<keyword evidence="17 21" id="KW-0170">Cobalt</keyword>
<dbReference type="AlphaFoldDB" id="A0A9W6WH04"/>
<dbReference type="GO" id="GO:0005975">
    <property type="term" value="P:carbohydrate metabolic process"/>
    <property type="evidence" value="ECO:0007669"/>
    <property type="project" value="InterPro"/>
</dbReference>
<evidence type="ECO:0000256" key="5">
    <source>
        <dbReference type="ARBA" id="ARBA00001954"/>
    </source>
</evidence>
<dbReference type="SUPFAM" id="SSF51366">
    <property type="entry name" value="Ribulose-phoshate binding barrel"/>
    <property type="match status" value="1"/>
</dbReference>
<evidence type="ECO:0000256" key="7">
    <source>
        <dbReference type="ARBA" id="ARBA00009541"/>
    </source>
</evidence>
<dbReference type="GO" id="GO:0006098">
    <property type="term" value="P:pentose-phosphate shunt"/>
    <property type="evidence" value="ECO:0007669"/>
    <property type="project" value="InterPro"/>
</dbReference>
<comment type="function">
    <text evidence="18">Catalyzes the reversible epimerization of D-ribulose 5-phosphate to D-xylulose 5-phosphate.</text>
</comment>
<evidence type="ECO:0000256" key="6">
    <source>
        <dbReference type="ARBA" id="ARBA00005016"/>
    </source>
</evidence>
<feature type="binding site" evidence="21">
    <location>
        <position position="91"/>
    </location>
    <ligand>
        <name>a divalent metal cation</name>
        <dbReference type="ChEBI" id="CHEBI:60240"/>
    </ligand>
</feature>
<dbReference type="Gene3D" id="3.20.20.70">
    <property type="entry name" value="Aldolase class I"/>
    <property type="match status" value="1"/>
</dbReference>
<dbReference type="EC" id="5.1.3.1" evidence="9 19"/>
<comment type="pathway">
    <text evidence="6">Carbohydrate degradation; pentose phosphate pathway; D-xylulose 5-phosphate from D-ribulose 5-phosphate (non-oxidative stage): step 1/1.</text>
</comment>
<evidence type="ECO:0000256" key="9">
    <source>
        <dbReference type="ARBA" id="ARBA00013188"/>
    </source>
</evidence>
<dbReference type="GO" id="GO:0046872">
    <property type="term" value="F:metal ion binding"/>
    <property type="evidence" value="ECO:0007669"/>
    <property type="project" value="UniProtKB-KW"/>
</dbReference>
<proteinExistence type="inferred from homology"/>
<dbReference type="EMBL" id="BSXN01001060">
    <property type="protein sequence ID" value="GME71365.1"/>
    <property type="molecule type" value="Genomic_DNA"/>
</dbReference>
<comment type="cofactor">
    <cofactor evidence="4">
        <name>Zn(2+)</name>
        <dbReference type="ChEBI" id="CHEBI:29105"/>
    </cofactor>
</comment>
<dbReference type="InterPro" id="IPR013785">
    <property type="entry name" value="Aldolase_TIM"/>
</dbReference>
<feature type="binding site" evidence="21">
    <location>
        <position position="36"/>
    </location>
    <ligand>
        <name>a divalent metal cation</name>
        <dbReference type="ChEBI" id="CHEBI:60240"/>
    </ligand>
</feature>
<evidence type="ECO:0000256" key="22">
    <source>
        <dbReference type="PIRSR" id="PIRSR001461-3"/>
    </source>
</evidence>
<evidence type="ECO:0000256" key="17">
    <source>
        <dbReference type="ARBA" id="ARBA00023285"/>
    </source>
</evidence>
<dbReference type="Proteomes" id="UP001165120">
    <property type="component" value="Unassembled WGS sequence"/>
</dbReference>
<evidence type="ECO:0000256" key="4">
    <source>
        <dbReference type="ARBA" id="ARBA00001947"/>
    </source>
</evidence>
<evidence type="ECO:0000313" key="25">
    <source>
        <dbReference type="Proteomes" id="UP001165120"/>
    </source>
</evidence>
<keyword evidence="25" id="KW-1185">Reference proteome</keyword>
<evidence type="ECO:0000256" key="16">
    <source>
        <dbReference type="ARBA" id="ARBA00023277"/>
    </source>
</evidence>
<evidence type="ECO:0000256" key="20">
    <source>
        <dbReference type="PIRSR" id="PIRSR001461-1"/>
    </source>
</evidence>
<dbReference type="GO" id="GO:0004750">
    <property type="term" value="F:D-ribulose-phosphate 3-epimerase activity"/>
    <property type="evidence" value="ECO:0007669"/>
    <property type="project" value="UniProtKB-EC"/>
</dbReference>
<comment type="cofactor">
    <cofactor evidence="2">
        <name>Mn(2+)</name>
        <dbReference type="ChEBI" id="CHEBI:29035"/>
    </cofactor>
</comment>
<evidence type="ECO:0000256" key="2">
    <source>
        <dbReference type="ARBA" id="ARBA00001936"/>
    </source>
</evidence>
<comment type="subunit">
    <text evidence="8">Homodimer.</text>
</comment>
<comment type="similarity">
    <text evidence="7 19">Belongs to the ribulose-phosphate 3-epimerase family.</text>
</comment>
<feature type="binding site" evidence="22">
    <location>
        <position position="9"/>
    </location>
    <ligand>
        <name>substrate</name>
    </ligand>
</feature>
<evidence type="ECO:0000256" key="14">
    <source>
        <dbReference type="ARBA" id="ARBA00023211"/>
    </source>
</evidence>
<accession>A0A9W6WH04</accession>
<evidence type="ECO:0000256" key="10">
    <source>
        <dbReference type="ARBA" id="ARBA00013920"/>
    </source>
</evidence>
<dbReference type="InterPro" id="IPR011060">
    <property type="entry name" value="RibuloseP-bd_barrel"/>
</dbReference>
<comment type="catalytic activity">
    <reaction evidence="1 19">
        <text>D-ribulose 5-phosphate = D-xylulose 5-phosphate</text>
        <dbReference type="Rhea" id="RHEA:13677"/>
        <dbReference type="ChEBI" id="CHEBI:57737"/>
        <dbReference type="ChEBI" id="CHEBI:58121"/>
        <dbReference type="EC" id="5.1.3.1"/>
    </reaction>
</comment>
<dbReference type="HAMAP" id="MF_02227">
    <property type="entry name" value="RPE"/>
    <property type="match status" value="1"/>
</dbReference>
<evidence type="ECO:0000256" key="8">
    <source>
        <dbReference type="ARBA" id="ARBA00011738"/>
    </source>
</evidence>
<dbReference type="PIRSF" id="PIRSF001461">
    <property type="entry name" value="RPE"/>
    <property type="match status" value="1"/>
</dbReference>
<feature type="binding site" evidence="22">
    <location>
        <position position="198"/>
    </location>
    <ligand>
        <name>substrate</name>
    </ligand>
</feature>
<dbReference type="InterPro" id="IPR000056">
    <property type="entry name" value="Ribul_P_3_epim-like"/>
</dbReference>
<dbReference type="CDD" id="cd00429">
    <property type="entry name" value="RPE"/>
    <property type="match status" value="1"/>
</dbReference>
<gene>
    <name evidence="24" type="ORF">Cboi02_000318500</name>
</gene>
<evidence type="ECO:0000256" key="21">
    <source>
        <dbReference type="PIRSR" id="PIRSR001461-2"/>
    </source>
</evidence>
<protein>
    <recommendedName>
        <fullName evidence="10 19">Ribulose-phosphate 3-epimerase</fullName>
        <ecNumber evidence="9 19">5.1.3.1</ecNumber>
    </recommendedName>
</protein>
<evidence type="ECO:0000256" key="3">
    <source>
        <dbReference type="ARBA" id="ARBA00001941"/>
    </source>
</evidence>
<evidence type="ECO:0000256" key="1">
    <source>
        <dbReference type="ARBA" id="ARBA00001782"/>
    </source>
</evidence>
<comment type="cofactor">
    <cofactor evidence="5">
        <name>Fe(2+)</name>
        <dbReference type="ChEBI" id="CHEBI:29033"/>
    </cofactor>
</comment>
<keyword evidence="14 21" id="KW-0464">Manganese</keyword>
<name>A0A9W6WH04_CANBO</name>
<feature type="binding site" evidence="22">
    <location>
        <begin position="167"/>
        <end position="170"/>
    </location>
    <ligand>
        <name>substrate</name>
    </ligand>
</feature>
<dbReference type="PROSITE" id="PS01085">
    <property type="entry name" value="RIBUL_P_3_EPIMER_1"/>
    <property type="match status" value="1"/>
</dbReference>
<feature type="compositionally biased region" description="Basic and acidic residues" evidence="23">
    <location>
        <begin position="61"/>
        <end position="72"/>
    </location>
</feature>
<feature type="region of interest" description="Disordered" evidence="23">
    <location>
        <begin position="60"/>
        <end position="81"/>
    </location>
</feature>
<sequence>MVEPIIAPSLLAGDFANLGCDCCRMFKSGADWVHLDVMDGHFVPNITMGPPVISSLRKAVPRQEDPEAKKQTDSVSDSNTDSSKIRFFDCHMMVSNPEQWVPEIAKSGGDQYTFHYEATKDPLNLVKLIKSNGMKAACAIKPGTPVDVLFPLAEYLDMALVMTVEPGFGGQKFMANMMPKVQELRSKFPNLNIQVDGGLGESTIDIAANAGANVIVAGTSVFKAEDPSKMIELLRGKVAQNINK</sequence>
<evidence type="ECO:0000256" key="18">
    <source>
        <dbReference type="ARBA" id="ARBA00057323"/>
    </source>
</evidence>
<keyword evidence="13" id="KW-0408">Iron</keyword>